<comment type="caution">
    <text evidence="2">The sequence shown here is derived from an EMBL/GenBank/DDBJ whole genome shotgun (WGS) entry which is preliminary data.</text>
</comment>
<name>A0ABY0MUH8_9BACT</name>
<dbReference type="EMBL" id="FNAJ01000008">
    <property type="protein sequence ID" value="SDE54368.1"/>
    <property type="molecule type" value="Genomic_DNA"/>
</dbReference>
<organism evidence="2 3">
    <name type="scientific">Myxococcus virescens</name>
    <dbReference type="NCBI Taxonomy" id="83456"/>
    <lineage>
        <taxon>Bacteria</taxon>
        <taxon>Pseudomonadati</taxon>
        <taxon>Myxococcota</taxon>
        <taxon>Myxococcia</taxon>
        <taxon>Myxococcales</taxon>
        <taxon>Cystobacterineae</taxon>
        <taxon>Myxococcaceae</taxon>
        <taxon>Myxococcus</taxon>
    </lineage>
</organism>
<keyword evidence="1" id="KW-0732">Signal</keyword>
<reference evidence="2 3" key="1">
    <citation type="submission" date="2016-10" db="EMBL/GenBank/DDBJ databases">
        <authorList>
            <person name="Varghese N."/>
            <person name="Submissions S."/>
        </authorList>
    </citation>
    <scope>NUCLEOTIDE SEQUENCE [LARGE SCALE GENOMIC DNA]</scope>
    <source>
        <strain evidence="2 3">DSM 2260</strain>
    </source>
</reference>
<evidence type="ECO:0000313" key="3">
    <source>
        <dbReference type="Proteomes" id="UP000198717"/>
    </source>
</evidence>
<feature type="signal peptide" evidence="1">
    <location>
        <begin position="1"/>
        <end position="28"/>
    </location>
</feature>
<keyword evidence="3" id="KW-1185">Reference proteome</keyword>
<gene>
    <name evidence="2" type="ORF">SAMN04488504_108142</name>
</gene>
<proteinExistence type="predicted"/>
<dbReference type="Proteomes" id="UP000198717">
    <property type="component" value="Unassembled WGS sequence"/>
</dbReference>
<accession>A0ABY0MUH8</accession>
<sequence length="213" mass="23249">MKPWRCQHFVRVSLLLALGGCGSATVSAVGAKPSAKWVGPSIPSPAGGTVQTTIYYGPWLCSAALMARCERRCVAEGHVPLLGCIWLADIKGDWQGRFMALPAAAGGRLAVTHCCCDYPKVSDLKHRRETWEDARKTFRRQWSSEFGDWPKTETAHWPGHHIFDLAHGGAPLAPDNVIPVPPGVHHVINSAYPACYDAAGKWRAVGPERPYVD</sequence>
<feature type="chain" id="PRO_5045305592" description="Lipoprotein" evidence="1">
    <location>
        <begin position="29"/>
        <end position="213"/>
    </location>
</feature>
<evidence type="ECO:0008006" key="4">
    <source>
        <dbReference type="Google" id="ProtNLM"/>
    </source>
</evidence>
<evidence type="ECO:0000256" key="1">
    <source>
        <dbReference type="SAM" id="SignalP"/>
    </source>
</evidence>
<evidence type="ECO:0000313" key="2">
    <source>
        <dbReference type="EMBL" id="SDE54368.1"/>
    </source>
</evidence>
<protein>
    <recommendedName>
        <fullName evidence="4">Lipoprotein</fullName>
    </recommendedName>
</protein>